<reference evidence="2" key="1">
    <citation type="journal article" date="2020" name="New Phytol.">
        <title>Comparative genomics reveals dynamic genome evolution in host specialist ectomycorrhizal fungi.</title>
        <authorList>
            <person name="Lofgren L.A."/>
            <person name="Nguyen N.H."/>
            <person name="Vilgalys R."/>
            <person name="Ruytinx J."/>
            <person name="Liao H.L."/>
            <person name="Branco S."/>
            <person name="Kuo A."/>
            <person name="LaButti K."/>
            <person name="Lipzen A."/>
            <person name="Andreopoulos W."/>
            <person name="Pangilinan J."/>
            <person name="Riley R."/>
            <person name="Hundley H."/>
            <person name="Na H."/>
            <person name="Barry K."/>
            <person name="Grigoriev I.V."/>
            <person name="Stajich J.E."/>
            <person name="Kennedy P.G."/>
        </authorList>
    </citation>
    <scope>NUCLEOTIDE SEQUENCE</scope>
    <source>
        <strain evidence="2">MN1</strain>
    </source>
</reference>
<dbReference type="EMBL" id="JABBWG010000022">
    <property type="protein sequence ID" value="KAG1813929.1"/>
    <property type="molecule type" value="Genomic_DNA"/>
</dbReference>
<keyword evidence="1" id="KW-1133">Transmembrane helix</keyword>
<dbReference type="PANTHER" id="PTHR35043:SF7">
    <property type="entry name" value="TRANSCRIPTION FACTOR DOMAIN-CONTAINING PROTEIN"/>
    <property type="match status" value="1"/>
</dbReference>
<dbReference type="AlphaFoldDB" id="A0A9P7E804"/>
<dbReference type="GeneID" id="64637080"/>
<dbReference type="PANTHER" id="PTHR35043">
    <property type="entry name" value="TRANSCRIPTION FACTOR DOMAIN-CONTAINING PROTEIN"/>
    <property type="match status" value="1"/>
</dbReference>
<evidence type="ECO:0000256" key="1">
    <source>
        <dbReference type="SAM" id="Phobius"/>
    </source>
</evidence>
<keyword evidence="1" id="KW-0812">Transmembrane</keyword>
<organism evidence="2 3">
    <name type="scientific">Suillus subaureus</name>
    <dbReference type="NCBI Taxonomy" id="48587"/>
    <lineage>
        <taxon>Eukaryota</taxon>
        <taxon>Fungi</taxon>
        <taxon>Dikarya</taxon>
        <taxon>Basidiomycota</taxon>
        <taxon>Agaricomycotina</taxon>
        <taxon>Agaricomycetes</taxon>
        <taxon>Agaricomycetidae</taxon>
        <taxon>Boletales</taxon>
        <taxon>Suillineae</taxon>
        <taxon>Suillaceae</taxon>
        <taxon>Suillus</taxon>
    </lineage>
</organism>
<dbReference type="RefSeq" id="XP_041191565.1">
    <property type="nucleotide sequence ID" value="XM_041343064.1"/>
</dbReference>
<name>A0A9P7E804_9AGAM</name>
<sequence>MTLLPYTTLVYIGFVCASLPSLNGTSVHTLNASDCPSCNTRTLWDIIWSCGITLFACTWTAIHTNVPGMEEKAFAITSRRLFTIVMALIAPELMVTWATRQFFSARAAAKDFNDEIGAQYATTQGDHRVISETTVKSLGEIEQSSGNPSAPKPADFTVWTVTNGFFAWMGGFMLYVDGKPQATLTPHELLRFVREGHVDMPVITEADIEDRSKGDGLSKGIAILQLVWFVAQLVARYVQNLPCLKSTP</sequence>
<comment type="caution">
    <text evidence="2">The sequence shown here is derived from an EMBL/GenBank/DDBJ whole genome shotgun (WGS) entry which is preliminary data.</text>
</comment>
<gene>
    <name evidence="2" type="ORF">BJ212DRAFT_384073</name>
</gene>
<dbReference type="Proteomes" id="UP000807769">
    <property type="component" value="Unassembled WGS sequence"/>
</dbReference>
<keyword evidence="3" id="KW-1185">Reference proteome</keyword>
<accession>A0A9P7E804</accession>
<evidence type="ECO:0000313" key="3">
    <source>
        <dbReference type="Proteomes" id="UP000807769"/>
    </source>
</evidence>
<protein>
    <submittedName>
        <fullName evidence="2">Uncharacterized protein</fullName>
    </submittedName>
</protein>
<feature type="transmembrane region" description="Helical" evidence="1">
    <location>
        <begin position="42"/>
        <end position="61"/>
    </location>
</feature>
<feature type="transmembrane region" description="Helical" evidence="1">
    <location>
        <begin position="156"/>
        <end position="176"/>
    </location>
</feature>
<feature type="transmembrane region" description="Helical" evidence="1">
    <location>
        <begin position="81"/>
        <end position="99"/>
    </location>
</feature>
<evidence type="ECO:0000313" key="2">
    <source>
        <dbReference type="EMBL" id="KAG1813929.1"/>
    </source>
</evidence>
<keyword evidence="1" id="KW-0472">Membrane</keyword>
<dbReference type="OrthoDB" id="9451547at2759"/>
<proteinExistence type="predicted"/>